<gene>
    <name evidence="1" type="ORF">PBOR_15450</name>
</gene>
<organism evidence="1 2">
    <name type="scientific">Paenibacillus borealis</name>
    <dbReference type="NCBI Taxonomy" id="160799"/>
    <lineage>
        <taxon>Bacteria</taxon>
        <taxon>Bacillati</taxon>
        <taxon>Bacillota</taxon>
        <taxon>Bacilli</taxon>
        <taxon>Bacillales</taxon>
        <taxon>Paenibacillaceae</taxon>
        <taxon>Paenibacillus</taxon>
    </lineage>
</organism>
<dbReference type="EMBL" id="CP009285">
    <property type="protein sequence ID" value="AIQ58167.1"/>
    <property type="molecule type" value="Genomic_DNA"/>
</dbReference>
<dbReference type="HOGENOM" id="CLU_147364_0_0_9"/>
<protein>
    <submittedName>
        <fullName evidence="1">Uncharacterized protein</fullName>
    </submittedName>
</protein>
<keyword evidence="2" id="KW-1185">Reference proteome</keyword>
<evidence type="ECO:0000313" key="2">
    <source>
        <dbReference type="Proteomes" id="UP000029518"/>
    </source>
</evidence>
<accession>A0A089LBF6</accession>
<evidence type="ECO:0000313" key="1">
    <source>
        <dbReference type="EMBL" id="AIQ58167.1"/>
    </source>
</evidence>
<dbReference type="AlphaFoldDB" id="A0A089LBF6"/>
<dbReference type="Proteomes" id="UP000029518">
    <property type="component" value="Chromosome"/>
</dbReference>
<reference evidence="1" key="1">
    <citation type="submission" date="2014-08" db="EMBL/GenBank/DDBJ databases">
        <title>Comparative genomics of the Paenibacillus odorifer group.</title>
        <authorList>
            <person name="den Bakker H.C."/>
            <person name="Tsai Y.-C.Y.-C."/>
            <person name="Martin N."/>
            <person name="Korlach J."/>
            <person name="Wiedmann M."/>
        </authorList>
    </citation>
    <scope>NUCLEOTIDE SEQUENCE [LARGE SCALE GENOMIC DNA]</scope>
    <source>
        <strain evidence="1">DSM 13188</strain>
    </source>
</reference>
<proteinExistence type="predicted"/>
<name>A0A089LBF6_PAEBO</name>
<sequence>MYKDNLMRKSCGCGGIMTIHMHALIYSAKIKITQVPVYTCGQCARYEPLPVIKRDLGKLIGELGDTPPGRKHLSFADRNEWASVLKETFASGLFAGGLPELEETIRSAIQGRIDLLLDVYRVAVDMSDKTWMEETGLRLSQLTAQSAESAK</sequence>
<dbReference type="KEGG" id="pbd:PBOR_15450"/>